<evidence type="ECO:0000256" key="1">
    <source>
        <dbReference type="SAM" id="MobiDB-lite"/>
    </source>
</evidence>
<organism evidence="2 3">
    <name type="scientific">Handroanthus impetiginosus</name>
    <dbReference type="NCBI Taxonomy" id="429701"/>
    <lineage>
        <taxon>Eukaryota</taxon>
        <taxon>Viridiplantae</taxon>
        <taxon>Streptophyta</taxon>
        <taxon>Embryophyta</taxon>
        <taxon>Tracheophyta</taxon>
        <taxon>Spermatophyta</taxon>
        <taxon>Magnoliopsida</taxon>
        <taxon>eudicotyledons</taxon>
        <taxon>Gunneridae</taxon>
        <taxon>Pentapetalae</taxon>
        <taxon>asterids</taxon>
        <taxon>lamiids</taxon>
        <taxon>Lamiales</taxon>
        <taxon>Bignoniaceae</taxon>
        <taxon>Crescentiina</taxon>
        <taxon>Tabebuia alliance</taxon>
        <taxon>Handroanthus</taxon>
    </lineage>
</organism>
<dbReference type="Pfam" id="PF15365">
    <property type="entry name" value="PNRC"/>
    <property type="match status" value="1"/>
</dbReference>
<protein>
    <submittedName>
        <fullName evidence="2">Uncharacterized protein</fullName>
    </submittedName>
</protein>
<keyword evidence="3" id="KW-1185">Reference proteome</keyword>
<dbReference type="EMBL" id="NKXS01004347">
    <property type="protein sequence ID" value="PIN06657.1"/>
    <property type="molecule type" value="Genomic_DNA"/>
</dbReference>
<reference evidence="3" key="1">
    <citation type="journal article" date="2018" name="Gigascience">
        <title>Genome assembly of the Pink Ipe (Handroanthus impetiginosus, Bignoniaceae), a highly valued, ecologically keystone Neotropical timber forest tree.</title>
        <authorList>
            <person name="Silva-Junior O.B."/>
            <person name="Grattapaglia D."/>
            <person name="Novaes E."/>
            <person name="Collevatti R.G."/>
        </authorList>
    </citation>
    <scope>NUCLEOTIDE SEQUENCE [LARGE SCALE GENOMIC DNA]</scope>
    <source>
        <strain evidence="3">cv. UFG-1</strain>
    </source>
</reference>
<dbReference type="InterPro" id="IPR028322">
    <property type="entry name" value="PNRC-like_rgn"/>
</dbReference>
<dbReference type="OrthoDB" id="770116at2759"/>
<gene>
    <name evidence="2" type="ORF">CDL12_20785</name>
</gene>
<proteinExistence type="predicted"/>
<dbReference type="STRING" id="429701.A0A2G9GMY4"/>
<feature type="compositionally biased region" description="Basic residues" evidence="1">
    <location>
        <begin position="19"/>
        <end position="29"/>
    </location>
</feature>
<feature type="region of interest" description="Disordered" evidence="1">
    <location>
        <begin position="19"/>
        <end position="66"/>
    </location>
</feature>
<dbReference type="GO" id="GO:0016071">
    <property type="term" value="P:mRNA metabolic process"/>
    <property type="evidence" value="ECO:0007669"/>
    <property type="project" value="UniProtKB-ARBA"/>
</dbReference>
<feature type="compositionally biased region" description="Basic residues" evidence="1">
    <location>
        <begin position="37"/>
        <end position="52"/>
    </location>
</feature>
<feature type="compositionally biased region" description="Basic and acidic residues" evidence="1">
    <location>
        <begin position="54"/>
        <end position="66"/>
    </location>
</feature>
<name>A0A2G9GMY4_9LAMI</name>
<dbReference type="PANTHER" id="PTHR33670:SF1">
    <property type="entry name" value="OS09G0416300 PROTEIN"/>
    <property type="match status" value="1"/>
</dbReference>
<dbReference type="Proteomes" id="UP000231279">
    <property type="component" value="Unassembled WGS sequence"/>
</dbReference>
<evidence type="ECO:0000313" key="2">
    <source>
        <dbReference type="EMBL" id="PIN06657.1"/>
    </source>
</evidence>
<evidence type="ECO:0000313" key="3">
    <source>
        <dbReference type="Proteomes" id="UP000231279"/>
    </source>
</evidence>
<accession>A0A2G9GMY4</accession>
<dbReference type="AlphaFoldDB" id="A0A2G9GMY4"/>
<dbReference type="PANTHER" id="PTHR33670">
    <property type="entry name" value="SPLICING FACTOR, PROLINE- AND GLUTAMINE-RICH-LIKE"/>
    <property type="match status" value="1"/>
</dbReference>
<sequence length="182" mass="19855">MAVEVLAPQNLLVEKCHKQPRSYHRRRNFPAKAVANQKHHRQASPKPNKSKIKAPSEAKKLRHGGDTYTRRVDVTSSGIVMGQVRLLRRGESLSSVVSKISAATREAAIREPVNDLAVSGMASTEPDSPVVIPQQIRRISAPPAAFYAGSACHSSPSPRALPLPSFFKKDGIAKHLGMLQLQ</sequence>
<comment type="caution">
    <text evidence="2">The sequence shown here is derived from an EMBL/GenBank/DDBJ whole genome shotgun (WGS) entry which is preliminary data.</text>
</comment>